<evidence type="ECO:0008006" key="3">
    <source>
        <dbReference type="Google" id="ProtNLM"/>
    </source>
</evidence>
<keyword evidence="2" id="KW-1185">Reference proteome</keyword>
<dbReference type="AlphaFoldDB" id="A0A066YWZ4"/>
<protein>
    <recommendedName>
        <fullName evidence="3">PD-(D/E)XK endonuclease-like domain-containing protein</fullName>
    </recommendedName>
</protein>
<dbReference type="OrthoDB" id="5174688at2"/>
<reference evidence="1 2" key="1">
    <citation type="submission" date="2014-05" db="EMBL/GenBank/DDBJ databases">
        <title>Draft Genome Sequence of Kitasatospora cheerisanensis KCTC 2395.</title>
        <authorList>
            <person name="Nam D.H."/>
        </authorList>
    </citation>
    <scope>NUCLEOTIDE SEQUENCE [LARGE SCALE GENOMIC DNA]</scope>
    <source>
        <strain evidence="1 2">KCTC 2395</strain>
    </source>
</reference>
<organism evidence="1 2">
    <name type="scientific">Kitasatospora cheerisanensis KCTC 2395</name>
    <dbReference type="NCBI Taxonomy" id="1348663"/>
    <lineage>
        <taxon>Bacteria</taxon>
        <taxon>Bacillati</taxon>
        <taxon>Actinomycetota</taxon>
        <taxon>Actinomycetes</taxon>
        <taxon>Kitasatosporales</taxon>
        <taxon>Streptomycetaceae</taxon>
        <taxon>Kitasatospora</taxon>
    </lineage>
</organism>
<dbReference type="InterPro" id="IPR011604">
    <property type="entry name" value="PDDEXK-like_dom_sf"/>
</dbReference>
<gene>
    <name evidence="1" type="ORF">KCH_25500</name>
</gene>
<name>A0A066YWZ4_9ACTN</name>
<dbReference type="Gene3D" id="3.90.320.10">
    <property type="match status" value="1"/>
</dbReference>
<dbReference type="eggNOG" id="ENOG5032Y78">
    <property type="taxonomic scope" value="Bacteria"/>
</dbReference>
<evidence type="ECO:0000313" key="2">
    <source>
        <dbReference type="Proteomes" id="UP000027178"/>
    </source>
</evidence>
<dbReference type="Proteomes" id="UP000027178">
    <property type="component" value="Unassembled WGS sequence"/>
</dbReference>
<sequence length="379" mass="42850">MSTPVLERPESPSIWIAADAVDQARPRSRQRQLGASDLVCERRAAYIHHGWEPTDHIVSPAAMLGTYIHEGLTTAARREFGWLVEKRVADEVIRGSIDVVQLDRVTARQLPRRLRPRVPADVTTVEDIKTRTTYRWDEAIRYGATPGEIRQVMTYTRLLRTVGFADTDGQRVLARLGPIPVERIRLRFINRDSGEEFVQEIPYDPAAAEETVWWLERITETEHPEQAPRTFYGPGIDPQCDFCPFATACWGTPANGRPVQANIVHNDEDVARCLADYVAAHEQWSKADRTKKFVRKAVDGADEGRYGRNALSWQGSEKTEKKPDVRAMIEIFETLDAPIPTVPDADRMVRALITAGIPVPLRQVTKKGTRRIAVKAVRE</sequence>
<dbReference type="PATRIC" id="fig|1348663.4.peg.2467"/>
<proteinExistence type="predicted"/>
<dbReference type="EMBL" id="JNBY01000079">
    <property type="protein sequence ID" value="KDN85722.1"/>
    <property type="molecule type" value="Genomic_DNA"/>
</dbReference>
<dbReference type="HOGENOM" id="CLU_735524_0_0_11"/>
<accession>A0A066YWZ4</accession>
<dbReference type="RefSeq" id="WP_084223506.1">
    <property type="nucleotide sequence ID" value="NZ_KK853997.1"/>
</dbReference>
<comment type="caution">
    <text evidence="1">The sequence shown here is derived from an EMBL/GenBank/DDBJ whole genome shotgun (WGS) entry which is preliminary data.</text>
</comment>
<evidence type="ECO:0000313" key="1">
    <source>
        <dbReference type="EMBL" id="KDN85722.1"/>
    </source>
</evidence>